<organism evidence="1 2">
    <name type="scientific">Serratia odorifera</name>
    <dbReference type="NCBI Taxonomy" id="618"/>
    <lineage>
        <taxon>Bacteria</taxon>
        <taxon>Pseudomonadati</taxon>
        <taxon>Pseudomonadota</taxon>
        <taxon>Gammaproteobacteria</taxon>
        <taxon>Enterobacterales</taxon>
        <taxon>Yersiniaceae</taxon>
        <taxon>Serratia</taxon>
    </lineage>
</organism>
<accession>A0A3S4HSR1</accession>
<dbReference type="KEGG" id="sof:NCTC11214_04702"/>
<evidence type="ECO:0000313" key="2">
    <source>
        <dbReference type="Proteomes" id="UP000281391"/>
    </source>
</evidence>
<reference evidence="1 2" key="1">
    <citation type="submission" date="2018-12" db="EMBL/GenBank/DDBJ databases">
        <authorList>
            <consortium name="Pathogen Informatics"/>
        </authorList>
    </citation>
    <scope>NUCLEOTIDE SEQUENCE [LARGE SCALE GENOMIC DNA]</scope>
    <source>
        <strain evidence="1 2">NCTC11214</strain>
    </source>
</reference>
<dbReference type="AlphaFoldDB" id="A0A3S4HSR1"/>
<gene>
    <name evidence="1" type="ORF">NCTC11214_04702</name>
</gene>
<evidence type="ECO:0000313" key="1">
    <source>
        <dbReference type="EMBL" id="VDZ63902.1"/>
    </source>
</evidence>
<proteinExistence type="predicted"/>
<dbReference type="EMBL" id="LR134117">
    <property type="protein sequence ID" value="VDZ63902.1"/>
    <property type="molecule type" value="Genomic_DNA"/>
</dbReference>
<sequence>MQVRSIFMRLTDYFISNINQRMAIYSAENVAMVGEEAQGCEKELTIKPRQNREHRLAFIETVVLKV</sequence>
<dbReference type="Proteomes" id="UP000281391">
    <property type="component" value="Chromosome"/>
</dbReference>
<name>A0A3S4HSR1_SEROD</name>
<protein>
    <submittedName>
        <fullName evidence="1">Uncharacterized protein</fullName>
    </submittedName>
</protein>